<dbReference type="GO" id="GO:0004563">
    <property type="term" value="F:beta-N-acetylhexosaminidase activity"/>
    <property type="evidence" value="ECO:0007669"/>
    <property type="project" value="UniProtKB-EC"/>
</dbReference>
<dbReference type="KEGG" id="rher:EHE19_017905"/>
<dbReference type="AlphaFoldDB" id="A0A4U7JGA3"/>
<comment type="similarity">
    <text evidence="1">Belongs to the glycosyl hydrolase 3 family.</text>
</comment>
<dbReference type="RefSeq" id="WP_137697458.1">
    <property type="nucleotide sequence ID" value="NZ_CP061336.1"/>
</dbReference>
<dbReference type="InterPro" id="IPR050226">
    <property type="entry name" value="NagZ_Beta-hexosaminidase"/>
</dbReference>
<dbReference type="InterPro" id="IPR036962">
    <property type="entry name" value="Glyco_hydro_3_N_sf"/>
</dbReference>
<dbReference type="GO" id="GO:0005975">
    <property type="term" value="P:carbohydrate metabolic process"/>
    <property type="evidence" value="ECO:0007669"/>
    <property type="project" value="InterPro"/>
</dbReference>
<dbReference type="PANTHER" id="PTHR30480:SF16">
    <property type="entry name" value="GLYCOSIDE HYDROLASE FAMILY 3 DOMAIN PROTEIN"/>
    <property type="match status" value="1"/>
</dbReference>
<dbReference type="EMBL" id="CP061336">
    <property type="protein sequence ID" value="QNU66693.1"/>
    <property type="molecule type" value="Genomic_DNA"/>
</dbReference>
<dbReference type="EC" id="3.2.1.52" evidence="5"/>
<evidence type="ECO:0000313" key="5">
    <source>
        <dbReference type="EMBL" id="QNU66693.1"/>
    </source>
</evidence>
<dbReference type="InterPro" id="IPR017853">
    <property type="entry name" value="GH"/>
</dbReference>
<accession>A0A4U7JGA3</accession>
<dbReference type="OrthoDB" id="9805821at2"/>
<dbReference type="NCBIfam" id="NF003740">
    <property type="entry name" value="PRK05337.1"/>
    <property type="match status" value="1"/>
</dbReference>
<dbReference type="GO" id="GO:0009254">
    <property type="term" value="P:peptidoglycan turnover"/>
    <property type="evidence" value="ECO:0007669"/>
    <property type="project" value="TreeGrafter"/>
</dbReference>
<evidence type="ECO:0000256" key="2">
    <source>
        <dbReference type="ARBA" id="ARBA00022801"/>
    </source>
</evidence>
<protein>
    <submittedName>
        <fullName evidence="5">Beta-N-acetylhexosaminidase</fullName>
        <ecNumber evidence="5">3.2.1.52</ecNumber>
    </submittedName>
</protein>
<evidence type="ECO:0000259" key="4">
    <source>
        <dbReference type="Pfam" id="PF00933"/>
    </source>
</evidence>
<name>A0A4U7JGA3_9FIRM</name>
<dbReference type="Pfam" id="PF00933">
    <property type="entry name" value="Glyco_hydro_3"/>
    <property type="match status" value="1"/>
</dbReference>
<evidence type="ECO:0000256" key="3">
    <source>
        <dbReference type="ARBA" id="ARBA00023295"/>
    </source>
</evidence>
<feature type="domain" description="Glycoside hydrolase family 3 N-terminal" evidence="4">
    <location>
        <begin position="90"/>
        <end position="411"/>
    </location>
</feature>
<evidence type="ECO:0000313" key="6">
    <source>
        <dbReference type="Proteomes" id="UP000306409"/>
    </source>
</evidence>
<keyword evidence="6" id="KW-1185">Reference proteome</keyword>
<gene>
    <name evidence="5" type="primary">nagZ</name>
    <name evidence="5" type="ORF">EHE19_017905</name>
</gene>
<dbReference type="Gene3D" id="3.20.20.300">
    <property type="entry name" value="Glycoside hydrolase, family 3, N-terminal domain"/>
    <property type="match status" value="1"/>
</dbReference>
<proteinExistence type="inferred from homology"/>
<reference evidence="5 6" key="1">
    <citation type="submission" date="2020-09" db="EMBL/GenBank/DDBJ databases">
        <title>Characterization and genome sequencing of Ruminiclostridium sp. nov. MA18.</title>
        <authorList>
            <person name="Rettenmaier R."/>
            <person name="Kowollik M.-L."/>
            <person name="Liebl W."/>
            <person name="Zverlov V."/>
        </authorList>
    </citation>
    <scope>NUCLEOTIDE SEQUENCE [LARGE SCALE GENOMIC DNA]</scope>
    <source>
        <strain evidence="5 6">MA18</strain>
    </source>
</reference>
<dbReference type="InterPro" id="IPR001764">
    <property type="entry name" value="Glyco_hydro_3_N"/>
</dbReference>
<organism evidence="5 6">
    <name type="scientific">Ruminiclostridium herbifermentans</name>
    <dbReference type="NCBI Taxonomy" id="2488810"/>
    <lineage>
        <taxon>Bacteria</taxon>
        <taxon>Bacillati</taxon>
        <taxon>Bacillota</taxon>
        <taxon>Clostridia</taxon>
        <taxon>Eubacteriales</taxon>
        <taxon>Oscillospiraceae</taxon>
        <taxon>Ruminiclostridium</taxon>
    </lineage>
</organism>
<sequence>MRKQRNRYFTLVLALSVMLLLIYFFAVYFANGIDKQNSRADISQSNTSNSLETSLPIGKSTLPDIEEPANDSSSFDSNNSIAEQVKNLSLDEKIGQLVIVGVDGYFNNENSRQLIEKYHVGGFIFFKRNIQNSDQMLSLLNSLKETNAVNKLPLFLSIDEEGGRISRMPDEFLKLPSNQKIGEHDNEFISYQIGTILGEQLKMYGFNMDFAPVLDINSNPKNPVIGDRSFGSEPNIVTKLGIQTMMGLQEQNIISVVKHFPGHGDTSEDSHKSLPVVNSDLNRLNSFELIPFNAAIENNAEVIMVAHILLPKIDAENPASLSETIITELLRKNMNFNGVVITDDFTMGAIEKNYEIGKAAVKSIQAGCDIVLVCHDFHKQETVIKAIKDAVLNGQISIERINQSIERIIRLKHKYRISDMPVKTVDPQSINKKIMQVLQ</sequence>
<dbReference type="PANTHER" id="PTHR30480">
    <property type="entry name" value="BETA-HEXOSAMINIDASE-RELATED"/>
    <property type="match status" value="1"/>
</dbReference>
<keyword evidence="2 5" id="KW-0378">Hydrolase</keyword>
<keyword evidence="3 5" id="KW-0326">Glycosidase</keyword>
<dbReference type="Proteomes" id="UP000306409">
    <property type="component" value="Chromosome"/>
</dbReference>
<evidence type="ECO:0000256" key="1">
    <source>
        <dbReference type="ARBA" id="ARBA00005336"/>
    </source>
</evidence>
<dbReference type="SUPFAM" id="SSF51445">
    <property type="entry name" value="(Trans)glycosidases"/>
    <property type="match status" value="1"/>
</dbReference>